<comment type="cofactor">
    <cofactor evidence="13">
        <name>Mg(2+)</name>
        <dbReference type="ChEBI" id="CHEBI:18420"/>
    </cofactor>
</comment>
<evidence type="ECO:0000256" key="5">
    <source>
        <dbReference type="ARBA" id="ARBA00019087"/>
    </source>
</evidence>
<evidence type="ECO:0000256" key="13">
    <source>
        <dbReference type="PIRSR" id="PIRSR603542-2"/>
    </source>
</evidence>
<keyword evidence="17" id="KW-1185">Reference proteome</keyword>
<accession>A0A017HCJ4</accession>
<dbReference type="GO" id="GO:0008897">
    <property type="term" value="F:holo-[acyl-carrier-protein] synthase activity"/>
    <property type="evidence" value="ECO:0007669"/>
    <property type="project" value="InterPro"/>
</dbReference>
<feature type="binding site" evidence="13">
    <location>
        <position position="109"/>
    </location>
    <ligand>
        <name>Mg(2+)</name>
        <dbReference type="ChEBI" id="CHEBI:18420"/>
    </ligand>
</feature>
<dbReference type="GO" id="GO:0005886">
    <property type="term" value="C:plasma membrane"/>
    <property type="evidence" value="ECO:0007669"/>
    <property type="project" value="TreeGrafter"/>
</dbReference>
<evidence type="ECO:0000256" key="9">
    <source>
        <dbReference type="ARBA" id="ARBA00031996"/>
    </source>
</evidence>
<evidence type="ECO:0000256" key="3">
    <source>
        <dbReference type="ARBA" id="ARBA00008342"/>
    </source>
</evidence>
<dbReference type="InterPro" id="IPR037143">
    <property type="entry name" value="4-PPantetheinyl_Trfase_dom_sf"/>
</dbReference>
<comment type="caution">
    <text evidence="16">The sequence shown here is derived from an EMBL/GenBank/DDBJ whole genome shotgun (WGS) entry which is preliminary data.</text>
</comment>
<dbReference type="GO" id="GO:0000287">
    <property type="term" value="F:magnesium ion binding"/>
    <property type="evidence" value="ECO:0007669"/>
    <property type="project" value="InterPro"/>
</dbReference>
<evidence type="ECO:0000313" key="16">
    <source>
        <dbReference type="EMBL" id="EYD72071.1"/>
    </source>
</evidence>
<comment type="catalytic activity">
    <reaction evidence="11">
        <text>apo-[peptidyl-carrier protein] + CoA = holo-[peptidyl-carrier protein] + adenosine 3',5'-bisphosphate + H(+)</text>
        <dbReference type="Rhea" id="RHEA:46228"/>
        <dbReference type="Rhea" id="RHEA-COMP:11479"/>
        <dbReference type="Rhea" id="RHEA-COMP:11480"/>
        <dbReference type="ChEBI" id="CHEBI:15378"/>
        <dbReference type="ChEBI" id="CHEBI:29999"/>
        <dbReference type="ChEBI" id="CHEBI:57287"/>
        <dbReference type="ChEBI" id="CHEBI:58343"/>
        <dbReference type="ChEBI" id="CHEBI:64479"/>
    </reaction>
</comment>
<feature type="binding site" evidence="12">
    <location>
        <position position="162"/>
    </location>
    <ligand>
        <name>CoA</name>
        <dbReference type="ChEBI" id="CHEBI:57287"/>
    </ligand>
</feature>
<feature type="binding site" evidence="13">
    <location>
        <position position="108"/>
    </location>
    <ligand>
        <name>Mg(2+)</name>
        <dbReference type="ChEBI" id="CHEBI:18420"/>
    </ligand>
</feature>
<evidence type="ECO:0000256" key="10">
    <source>
        <dbReference type="ARBA" id="ARBA00049176"/>
    </source>
</evidence>
<feature type="domain" description="4'-phosphopantetheinyl transferase" evidence="14">
    <location>
        <begin position="105"/>
        <end position="180"/>
    </location>
</feature>
<dbReference type="GO" id="GO:0009239">
    <property type="term" value="P:enterobactin biosynthetic process"/>
    <property type="evidence" value="ECO:0007669"/>
    <property type="project" value="UniProtKB-UniPathway"/>
</dbReference>
<name>A0A017HCJ4_9RHOB</name>
<dbReference type="EMBL" id="APGJ01000006">
    <property type="protein sequence ID" value="EYD72071.1"/>
    <property type="molecule type" value="Genomic_DNA"/>
</dbReference>
<dbReference type="Gene3D" id="3.90.470.20">
    <property type="entry name" value="4'-phosphopantetheinyl transferase domain"/>
    <property type="match status" value="1"/>
</dbReference>
<evidence type="ECO:0000313" key="17">
    <source>
        <dbReference type="Proteomes" id="UP000025047"/>
    </source>
</evidence>
<comment type="function">
    <text evidence="1">Involved in the biosynthesis of the siderophore enterobactin (enterochelin), which is a macrocyclic trimeric lactone of N-(2,3-dihydroxybenzoyl)-serine. The serine trilactone serves as a scaffolding for the three catechol functionalities that provide hexadentate coordination for the tightly ligated iron(2+) atoms. Plays an essential role in the assembly of the enterobactin by catalyzing the transfer of the 4'-phosphopantetheine (Ppant) moiety from coenzyme A to the apo-domains of both EntB (ArCP domain) and EntF (PCP domain) to yield their holo-forms which make them competent for the activation of 2,3-dihydroxybenzoate (DHB) and L-serine, respectively.</text>
</comment>
<gene>
    <name evidence="16" type="ORF">Lokhon_02143</name>
</gene>
<dbReference type="STRING" id="1122180.Lokhon_02143"/>
<evidence type="ECO:0000256" key="12">
    <source>
        <dbReference type="PIRSR" id="PIRSR603542-1"/>
    </source>
</evidence>
<dbReference type="RefSeq" id="WP_017929613.1">
    <property type="nucleotide sequence ID" value="NZ_KB823002.1"/>
</dbReference>
<evidence type="ECO:0000256" key="11">
    <source>
        <dbReference type="ARBA" id="ARBA00049191"/>
    </source>
</evidence>
<keyword evidence="13" id="KW-0479">Metal-binding</keyword>
<dbReference type="HOGENOM" id="CLU_075076_0_1_5"/>
<evidence type="ECO:0000256" key="7">
    <source>
        <dbReference type="ARBA" id="ARBA00023191"/>
    </source>
</evidence>
<evidence type="ECO:0000259" key="14">
    <source>
        <dbReference type="Pfam" id="PF01648"/>
    </source>
</evidence>
<reference evidence="16 17" key="1">
    <citation type="submission" date="2013-03" db="EMBL/GenBank/DDBJ databases">
        <authorList>
            <person name="Fiebig A."/>
            <person name="Goeker M."/>
            <person name="Klenk H.-P.P."/>
        </authorList>
    </citation>
    <scope>NUCLEOTIDE SEQUENCE [LARGE SCALE GENOMIC DNA]</scope>
    <source>
        <strain evidence="16 17">DSM 17492</strain>
    </source>
</reference>
<keyword evidence="6 16" id="KW-0808">Transferase</keyword>
<dbReference type="InterPro" id="IPR008278">
    <property type="entry name" value="4-PPantetheinyl_Trfase_dom"/>
</dbReference>
<evidence type="ECO:0000256" key="2">
    <source>
        <dbReference type="ARBA" id="ARBA00004993"/>
    </source>
</evidence>
<feature type="binding site" evidence="12">
    <location>
        <position position="108"/>
    </location>
    <ligand>
        <name>CoA</name>
        <dbReference type="ChEBI" id="CHEBI:57287"/>
    </ligand>
</feature>
<comment type="similarity">
    <text evidence="3">Belongs to the P-Pant transferase superfamily. EntD family.</text>
</comment>
<evidence type="ECO:0000256" key="1">
    <source>
        <dbReference type="ARBA" id="ARBA00003937"/>
    </source>
</evidence>
<comment type="subunit">
    <text evidence="4">EntB, EntD, EntE, and EntF form a multienzyme complex called enterobactin synthase.</text>
</comment>
<organism evidence="16 17">
    <name type="scientific">Limimaricola hongkongensis DSM 17492</name>
    <dbReference type="NCBI Taxonomy" id="1122180"/>
    <lineage>
        <taxon>Bacteria</taxon>
        <taxon>Pseudomonadati</taxon>
        <taxon>Pseudomonadota</taxon>
        <taxon>Alphaproteobacteria</taxon>
        <taxon>Rhodobacterales</taxon>
        <taxon>Paracoccaceae</taxon>
        <taxon>Limimaricola</taxon>
    </lineage>
</organism>
<dbReference type="OrthoDB" id="8210607at2"/>
<dbReference type="PRINTS" id="PR01399">
    <property type="entry name" value="ENTSNTHTASED"/>
</dbReference>
<dbReference type="PANTHER" id="PTHR38096:SF1">
    <property type="entry name" value="ENTEROBACTIN SYNTHASE COMPONENT D"/>
    <property type="match status" value="1"/>
</dbReference>
<keyword evidence="7" id="KW-0259">Enterobactin biosynthesis</keyword>
<evidence type="ECO:0000256" key="6">
    <source>
        <dbReference type="ARBA" id="ARBA00022679"/>
    </source>
</evidence>
<feature type="binding site" evidence="12">
    <location>
        <position position="152"/>
    </location>
    <ligand>
        <name>CoA</name>
        <dbReference type="ChEBI" id="CHEBI:57287"/>
    </ligand>
</feature>
<dbReference type="InterPro" id="IPR003542">
    <property type="entry name" value="Enbac_synth_compD-like"/>
</dbReference>
<feature type="binding site" evidence="13">
    <location>
        <position position="110"/>
    </location>
    <ligand>
        <name>Mg(2+)</name>
        <dbReference type="ChEBI" id="CHEBI:18420"/>
    </ligand>
</feature>
<keyword evidence="13" id="KW-0460">Magnesium</keyword>
<feature type="binding site" evidence="12">
    <location>
        <position position="148"/>
    </location>
    <ligand>
        <name>CoA</name>
        <dbReference type="ChEBI" id="CHEBI:57287"/>
    </ligand>
</feature>
<evidence type="ECO:0000259" key="15">
    <source>
        <dbReference type="Pfam" id="PF17837"/>
    </source>
</evidence>
<protein>
    <recommendedName>
        <fullName evidence="5">Enterobactin synthase component D</fullName>
    </recommendedName>
    <alternativeName>
        <fullName evidence="8">4'-phosphopantetheinyl transferase EntD</fullName>
    </alternativeName>
    <alternativeName>
        <fullName evidence="9">Enterochelin synthase D</fullName>
    </alternativeName>
</protein>
<dbReference type="GO" id="GO:0009366">
    <property type="term" value="C:enterobactin synthetase complex"/>
    <property type="evidence" value="ECO:0007669"/>
    <property type="project" value="InterPro"/>
</dbReference>
<dbReference type="AlphaFoldDB" id="A0A017HCJ4"/>
<feature type="domain" description="4'-phosphopantetheinyl transferase N-terminal" evidence="15">
    <location>
        <begin position="32"/>
        <end position="98"/>
    </location>
</feature>
<dbReference type="PANTHER" id="PTHR38096">
    <property type="entry name" value="ENTEROBACTIN SYNTHASE COMPONENT D"/>
    <property type="match status" value="1"/>
</dbReference>
<comment type="catalytic activity">
    <reaction evidence="10">
        <text>apo-[aryl-carrier protein] + CoA = holo-[aryl-carrier protein] + adenosine 3',5'-bisphosphate + H(+)</text>
        <dbReference type="Rhea" id="RHEA:48404"/>
        <dbReference type="Rhea" id="RHEA-COMP:15903"/>
        <dbReference type="Rhea" id="RHEA-COMP:17557"/>
        <dbReference type="ChEBI" id="CHEBI:15378"/>
        <dbReference type="ChEBI" id="CHEBI:29999"/>
        <dbReference type="ChEBI" id="CHEBI:57287"/>
        <dbReference type="ChEBI" id="CHEBI:58343"/>
        <dbReference type="ChEBI" id="CHEBI:64479"/>
    </reaction>
</comment>
<dbReference type="eggNOG" id="COG2977">
    <property type="taxonomic scope" value="Bacteria"/>
</dbReference>
<dbReference type="UniPathway" id="UPA00017"/>
<evidence type="ECO:0000256" key="8">
    <source>
        <dbReference type="ARBA" id="ARBA00029894"/>
    </source>
</evidence>
<feature type="binding site" evidence="12">
    <location>
        <begin position="88"/>
        <end position="89"/>
    </location>
    <ligand>
        <name>CoA</name>
        <dbReference type="ChEBI" id="CHEBI:57287"/>
    </ligand>
</feature>
<dbReference type="Pfam" id="PF01648">
    <property type="entry name" value="ACPS"/>
    <property type="match status" value="1"/>
</dbReference>
<dbReference type="SUPFAM" id="SSF56214">
    <property type="entry name" value="4'-phosphopantetheinyl transferase"/>
    <property type="match status" value="1"/>
</dbReference>
<dbReference type="PATRIC" id="fig|1122180.6.peg.2127"/>
<comment type="pathway">
    <text evidence="2">Siderophore biosynthesis; enterobactin biosynthesis.</text>
</comment>
<evidence type="ECO:0000256" key="4">
    <source>
        <dbReference type="ARBA" id="ARBA00011503"/>
    </source>
</evidence>
<proteinExistence type="inferred from homology"/>
<feature type="binding site" evidence="12">
    <location>
        <position position="44"/>
    </location>
    <ligand>
        <name>CoA</name>
        <dbReference type="ChEBI" id="CHEBI:57287"/>
    </ligand>
</feature>
<dbReference type="InterPro" id="IPR041354">
    <property type="entry name" value="4PPT_N"/>
</dbReference>
<feature type="binding site" evidence="12">
    <location>
        <position position="52"/>
    </location>
    <ligand>
        <name>CoA</name>
        <dbReference type="ChEBI" id="CHEBI:57287"/>
    </ligand>
</feature>
<dbReference type="Pfam" id="PF17837">
    <property type="entry name" value="4PPT_N"/>
    <property type="match status" value="1"/>
</dbReference>
<dbReference type="Proteomes" id="UP000025047">
    <property type="component" value="Unassembled WGS sequence"/>
</dbReference>
<sequence length="224" mass="22877">MSDLVAVIERLGGAGVAAAMVPVGAGGACWPEEAAAMTRARPARRAGFAAGRAAARAAMRRLGHAPMAVPMGADRAPVWPEGLCGSISHDDALAVAALCRGGPEIGIDIEPALPIEPGLWPEIADAEELAATGLAPGLAARLVFCVKEAAFKAQFPASRRMLGFDAMRIARDGDRVVARLRHRAGPHAPGTAFHGGWARCAGRFVVVMRAPVGPGPVSGGATLS</sequence>